<dbReference type="InterPro" id="IPR041706">
    <property type="entry name" value="YchF_N"/>
</dbReference>
<evidence type="ECO:0000259" key="6">
    <source>
        <dbReference type="PROSITE" id="PS51880"/>
    </source>
</evidence>
<comment type="cofactor">
    <cofactor evidence="1">
        <name>Mg(2+)</name>
        <dbReference type="ChEBI" id="CHEBI:18420"/>
    </cofactor>
</comment>
<dbReference type="InterPro" id="IPR031167">
    <property type="entry name" value="G_OBG"/>
</dbReference>
<keyword evidence="8" id="KW-1185">Reference proteome</keyword>
<keyword evidence="4" id="KW-0067">ATP-binding</keyword>
<dbReference type="SUPFAM" id="SSF81271">
    <property type="entry name" value="TGS-like"/>
    <property type="match status" value="1"/>
</dbReference>
<dbReference type="GO" id="GO:0046872">
    <property type="term" value="F:metal ion binding"/>
    <property type="evidence" value="ECO:0007669"/>
    <property type="project" value="UniProtKB-KW"/>
</dbReference>
<dbReference type="EMBL" id="QEAP01000055">
    <property type="protein sequence ID" value="TPX76173.1"/>
    <property type="molecule type" value="Genomic_DNA"/>
</dbReference>
<dbReference type="GO" id="GO:0005525">
    <property type="term" value="F:GTP binding"/>
    <property type="evidence" value="ECO:0007669"/>
    <property type="project" value="InterPro"/>
</dbReference>
<evidence type="ECO:0000256" key="4">
    <source>
        <dbReference type="ARBA" id="ARBA00022840"/>
    </source>
</evidence>
<evidence type="ECO:0000256" key="3">
    <source>
        <dbReference type="ARBA" id="ARBA00022741"/>
    </source>
</evidence>
<dbReference type="InterPro" id="IPR012675">
    <property type="entry name" value="Beta-grasp_dom_sf"/>
</dbReference>
<evidence type="ECO:0000256" key="2">
    <source>
        <dbReference type="ARBA" id="ARBA00022723"/>
    </source>
</evidence>
<organism evidence="7 8">
    <name type="scientific">Chytriomyces confervae</name>
    <dbReference type="NCBI Taxonomy" id="246404"/>
    <lineage>
        <taxon>Eukaryota</taxon>
        <taxon>Fungi</taxon>
        <taxon>Fungi incertae sedis</taxon>
        <taxon>Chytridiomycota</taxon>
        <taxon>Chytridiomycota incertae sedis</taxon>
        <taxon>Chytridiomycetes</taxon>
        <taxon>Chytridiales</taxon>
        <taxon>Chytriomycetaceae</taxon>
        <taxon>Chytriomyces</taxon>
    </lineage>
</organism>
<dbReference type="AlphaFoldDB" id="A0A507FIP9"/>
<dbReference type="InterPro" id="IPR013029">
    <property type="entry name" value="YchF_C"/>
</dbReference>
<keyword evidence="7" id="KW-0436">Ligase</keyword>
<dbReference type="PRINTS" id="PR00326">
    <property type="entry name" value="GTP1OBG"/>
</dbReference>
<dbReference type="InterPro" id="IPR023192">
    <property type="entry name" value="TGS-like_dom_sf"/>
</dbReference>
<dbReference type="GO" id="GO:0005524">
    <property type="term" value="F:ATP binding"/>
    <property type="evidence" value="ECO:0007669"/>
    <property type="project" value="UniProtKB-KW"/>
</dbReference>
<dbReference type="GO" id="GO:0005737">
    <property type="term" value="C:cytoplasm"/>
    <property type="evidence" value="ECO:0007669"/>
    <property type="project" value="TreeGrafter"/>
</dbReference>
<dbReference type="InterPro" id="IPR012676">
    <property type="entry name" value="TGS-like"/>
</dbReference>
<dbReference type="Pfam" id="PF06071">
    <property type="entry name" value="YchF-GTPase_C"/>
    <property type="match status" value="1"/>
</dbReference>
<protein>
    <submittedName>
        <fullName evidence="7">Threonine---tRNA ligase</fullName>
    </submittedName>
</protein>
<gene>
    <name evidence="7" type="ORF">CcCBS67573_g02571</name>
</gene>
<sequence length="414" mass="44650">MAVHRRLLSTFRQSDEVLQALSSGRSSNNLKMGIVGMPNIGKSSLFNILTSSSVPAANYPFCTIDPSESRVAVPDERMDWLVNHVQPDNTVHAHLTVMDIAGLVRGAAKGEGLGNAFLANIAAVDGIFHLVRAFKDTNITHVENSVDPLRDAEIIDLELRLKDADQLAALIAKSESKSTSRSLNGAAIDKDLLKHVHNLLTTSTNPLACEPWTLEEAKALSQLRLLSLKPVVHLVNLSEEDYLSSLNGGGEPAVITALKSGAGANLSVDGNAQVVGYSGAIEGLLADMENDEERLEVIEDIKKSYGVANFKSAVPSIVWAGYHAVGLTHYFTYGKVEVRAWTLRKGSKAPQAAAVIHSDFEKNFIAAEVMRFEDLKELGSEEAVRAAGKYVTRGKDALIGDGDIVNFRIGKKKA</sequence>
<dbReference type="InterPro" id="IPR004396">
    <property type="entry name" value="ATPase_YchF/OLA1"/>
</dbReference>
<dbReference type="InterPro" id="IPR027417">
    <property type="entry name" value="P-loop_NTPase"/>
</dbReference>
<accession>A0A507FIP9</accession>
<dbReference type="PROSITE" id="PS51710">
    <property type="entry name" value="G_OBG"/>
    <property type="match status" value="1"/>
</dbReference>
<dbReference type="CDD" id="cd04867">
    <property type="entry name" value="TGS_YchF_OLA1"/>
    <property type="match status" value="1"/>
</dbReference>
<dbReference type="CDD" id="cd01900">
    <property type="entry name" value="YchF"/>
    <property type="match status" value="1"/>
</dbReference>
<feature type="domain" description="TGS" evidence="6">
    <location>
        <begin position="326"/>
        <end position="409"/>
    </location>
</feature>
<dbReference type="SUPFAM" id="SSF52540">
    <property type="entry name" value="P-loop containing nucleoside triphosphate hydrolases"/>
    <property type="match status" value="1"/>
</dbReference>
<dbReference type="PROSITE" id="PS51880">
    <property type="entry name" value="TGS"/>
    <property type="match status" value="1"/>
</dbReference>
<proteinExistence type="predicted"/>
<dbReference type="Pfam" id="PF01926">
    <property type="entry name" value="MMR_HSR1"/>
    <property type="match status" value="1"/>
</dbReference>
<evidence type="ECO:0000256" key="1">
    <source>
        <dbReference type="ARBA" id="ARBA00001946"/>
    </source>
</evidence>
<dbReference type="GO" id="GO:0016887">
    <property type="term" value="F:ATP hydrolysis activity"/>
    <property type="evidence" value="ECO:0007669"/>
    <property type="project" value="InterPro"/>
</dbReference>
<dbReference type="PIRSF" id="PIRSF006641">
    <property type="entry name" value="CHP00092"/>
    <property type="match status" value="1"/>
</dbReference>
<dbReference type="Gene3D" id="3.40.50.300">
    <property type="entry name" value="P-loop containing nucleotide triphosphate hydrolases"/>
    <property type="match status" value="1"/>
</dbReference>
<feature type="domain" description="OBG-type G" evidence="5">
    <location>
        <begin position="30"/>
        <end position="297"/>
    </location>
</feature>
<dbReference type="FunFam" id="3.10.20.30:FF:000001">
    <property type="entry name" value="Ribosome-binding ATPase YchF"/>
    <property type="match status" value="1"/>
</dbReference>
<dbReference type="PANTHER" id="PTHR23305:SF18">
    <property type="entry name" value="OBG-TYPE G DOMAIN-CONTAINING PROTEIN"/>
    <property type="match status" value="1"/>
</dbReference>
<comment type="caution">
    <text evidence="7">The sequence shown here is derived from an EMBL/GenBank/DDBJ whole genome shotgun (WGS) entry which is preliminary data.</text>
</comment>
<evidence type="ECO:0000313" key="7">
    <source>
        <dbReference type="EMBL" id="TPX76173.1"/>
    </source>
</evidence>
<dbReference type="GO" id="GO:0016874">
    <property type="term" value="F:ligase activity"/>
    <property type="evidence" value="ECO:0007669"/>
    <property type="project" value="UniProtKB-KW"/>
</dbReference>
<evidence type="ECO:0000259" key="5">
    <source>
        <dbReference type="PROSITE" id="PS51710"/>
    </source>
</evidence>
<dbReference type="PANTHER" id="PTHR23305">
    <property type="entry name" value="OBG GTPASE FAMILY"/>
    <property type="match status" value="1"/>
</dbReference>
<dbReference type="Gene3D" id="3.10.20.30">
    <property type="match status" value="1"/>
</dbReference>
<reference evidence="7 8" key="1">
    <citation type="journal article" date="2019" name="Sci. Rep.">
        <title>Comparative genomics of chytrid fungi reveal insights into the obligate biotrophic and pathogenic lifestyle of Synchytrium endobioticum.</title>
        <authorList>
            <person name="van de Vossenberg B.T.L.H."/>
            <person name="Warris S."/>
            <person name="Nguyen H.D.T."/>
            <person name="van Gent-Pelzer M.P.E."/>
            <person name="Joly D.L."/>
            <person name="van de Geest H.C."/>
            <person name="Bonants P.J.M."/>
            <person name="Smith D.S."/>
            <person name="Levesque C.A."/>
            <person name="van der Lee T.A.J."/>
        </authorList>
    </citation>
    <scope>NUCLEOTIDE SEQUENCE [LARGE SCALE GENOMIC DNA]</scope>
    <source>
        <strain evidence="7 8">CBS 675.73</strain>
    </source>
</reference>
<name>A0A507FIP9_9FUNG</name>
<dbReference type="STRING" id="246404.A0A507FIP9"/>
<dbReference type="NCBIfam" id="TIGR00092">
    <property type="entry name" value="redox-regulated ATPase YchF"/>
    <property type="match status" value="1"/>
</dbReference>
<dbReference type="Proteomes" id="UP000320333">
    <property type="component" value="Unassembled WGS sequence"/>
</dbReference>
<keyword evidence="2" id="KW-0479">Metal-binding</keyword>
<dbReference type="InterPro" id="IPR004095">
    <property type="entry name" value="TGS"/>
</dbReference>
<dbReference type="Gene3D" id="1.10.150.300">
    <property type="entry name" value="TGS-like domain"/>
    <property type="match status" value="1"/>
</dbReference>
<keyword evidence="3" id="KW-0547">Nucleotide-binding</keyword>
<evidence type="ECO:0000313" key="8">
    <source>
        <dbReference type="Proteomes" id="UP000320333"/>
    </source>
</evidence>
<dbReference type="OrthoDB" id="424823at2759"/>
<dbReference type="InterPro" id="IPR006073">
    <property type="entry name" value="GTP-bd"/>
</dbReference>